<proteinExistence type="inferred from homology"/>
<dbReference type="PANTHER" id="PTHR23427:SF2">
    <property type="entry name" value="SURFEIT LOCUS PROTEIN 1"/>
    <property type="match status" value="1"/>
</dbReference>
<dbReference type="EMBL" id="JALHLE010000016">
    <property type="protein sequence ID" value="MCJ2179148.1"/>
    <property type="molecule type" value="Genomic_DNA"/>
</dbReference>
<comment type="caution">
    <text evidence="7">The sequence shown here is derived from an EMBL/GenBank/DDBJ whole genome shotgun (WGS) entry which is preliminary data.</text>
</comment>
<evidence type="ECO:0000313" key="7">
    <source>
        <dbReference type="EMBL" id="MCJ2179148.1"/>
    </source>
</evidence>
<comment type="similarity">
    <text evidence="2 6">Belongs to the SURF1 family.</text>
</comment>
<keyword evidence="3 6" id="KW-0812">Transmembrane</keyword>
<dbReference type="PROSITE" id="PS50895">
    <property type="entry name" value="SURF1"/>
    <property type="match status" value="1"/>
</dbReference>
<organism evidence="7 8">
    <name type="scientific">Novosphingobium album</name>
    <name type="common">ex Hu et al. 2023</name>
    <dbReference type="NCBI Taxonomy" id="2930093"/>
    <lineage>
        <taxon>Bacteria</taxon>
        <taxon>Pseudomonadati</taxon>
        <taxon>Pseudomonadota</taxon>
        <taxon>Alphaproteobacteria</taxon>
        <taxon>Sphingomonadales</taxon>
        <taxon>Sphingomonadaceae</taxon>
        <taxon>Novosphingobium</taxon>
    </lineage>
</organism>
<evidence type="ECO:0000256" key="4">
    <source>
        <dbReference type="ARBA" id="ARBA00022989"/>
    </source>
</evidence>
<evidence type="ECO:0000256" key="3">
    <source>
        <dbReference type="ARBA" id="ARBA00022692"/>
    </source>
</evidence>
<comment type="caution">
    <text evidence="6">Lacks conserved residue(s) required for the propagation of feature annotation.</text>
</comment>
<keyword evidence="6" id="KW-1003">Cell membrane</keyword>
<accession>A0ABT0B2P3</accession>
<dbReference type="CDD" id="cd06662">
    <property type="entry name" value="SURF1"/>
    <property type="match status" value="1"/>
</dbReference>
<dbReference type="InterPro" id="IPR045214">
    <property type="entry name" value="Surf1/Surf4"/>
</dbReference>
<dbReference type="RefSeq" id="WP_243993828.1">
    <property type="nucleotide sequence ID" value="NZ_JALHLE010000016.1"/>
</dbReference>
<keyword evidence="8" id="KW-1185">Reference proteome</keyword>
<feature type="transmembrane region" description="Helical" evidence="6">
    <location>
        <begin position="201"/>
        <end position="222"/>
    </location>
</feature>
<evidence type="ECO:0000256" key="1">
    <source>
        <dbReference type="ARBA" id="ARBA00004370"/>
    </source>
</evidence>
<gene>
    <name evidence="7" type="ORF">MTR64_11270</name>
</gene>
<protein>
    <recommendedName>
        <fullName evidence="6">SURF1-like protein</fullName>
    </recommendedName>
</protein>
<name>A0ABT0B2P3_9SPHN</name>
<sequence length="226" mass="24186">MLFALAAFVALGVWQVKRLHWKHDLIARVDARVHAAPAALPPTARLASAAPGTLDYLRVKVTGTYAASQTALVRAATDLGTGYWAMTPLHMTDGRTVWINRGFLPAGTTVPQASKTTPSDFVSVTGLVRPTEPGGSLLQSNRPQDDRWYSRDLAALSQARHTGPAAPVFIDAQTETASAPASGKPAPVPGLTVIQFPDNHLQYALTWFAMALLSAVGIGVVWRRRA</sequence>
<dbReference type="PANTHER" id="PTHR23427">
    <property type="entry name" value="SURFEIT LOCUS PROTEIN"/>
    <property type="match status" value="1"/>
</dbReference>
<evidence type="ECO:0000256" key="5">
    <source>
        <dbReference type="ARBA" id="ARBA00023136"/>
    </source>
</evidence>
<keyword evidence="5 6" id="KW-0472">Membrane</keyword>
<evidence type="ECO:0000256" key="2">
    <source>
        <dbReference type="ARBA" id="ARBA00007165"/>
    </source>
</evidence>
<dbReference type="Proteomes" id="UP001162880">
    <property type="component" value="Unassembled WGS sequence"/>
</dbReference>
<reference evidence="7" key="1">
    <citation type="submission" date="2022-03" db="EMBL/GenBank/DDBJ databases">
        <title>Identification of a novel bacterium isolated from mangrove sediments.</title>
        <authorList>
            <person name="Pan X."/>
        </authorList>
    </citation>
    <scope>NUCLEOTIDE SEQUENCE</scope>
    <source>
        <strain evidence="7">B2580</strain>
    </source>
</reference>
<comment type="subcellular location">
    <subcellularLocation>
        <location evidence="6">Cell membrane</location>
        <topology evidence="6">Multi-pass membrane protein</topology>
    </subcellularLocation>
    <subcellularLocation>
        <location evidence="1">Membrane</location>
    </subcellularLocation>
</comment>
<dbReference type="Pfam" id="PF02104">
    <property type="entry name" value="SURF1"/>
    <property type="match status" value="1"/>
</dbReference>
<dbReference type="InterPro" id="IPR002994">
    <property type="entry name" value="Surf1/Shy1"/>
</dbReference>
<evidence type="ECO:0000256" key="6">
    <source>
        <dbReference type="RuleBase" id="RU363076"/>
    </source>
</evidence>
<keyword evidence="4 6" id="KW-1133">Transmembrane helix</keyword>
<evidence type="ECO:0000313" key="8">
    <source>
        <dbReference type="Proteomes" id="UP001162880"/>
    </source>
</evidence>